<gene>
    <name evidence="1" type="ORF">KC19_9G059700</name>
</gene>
<comment type="caution">
    <text evidence="1">The sequence shown here is derived from an EMBL/GenBank/DDBJ whole genome shotgun (WGS) entry which is preliminary data.</text>
</comment>
<organism evidence="1 2">
    <name type="scientific">Ceratodon purpureus</name>
    <name type="common">Fire moss</name>
    <name type="synonym">Dicranum purpureum</name>
    <dbReference type="NCBI Taxonomy" id="3225"/>
    <lineage>
        <taxon>Eukaryota</taxon>
        <taxon>Viridiplantae</taxon>
        <taxon>Streptophyta</taxon>
        <taxon>Embryophyta</taxon>
        <taxon>Bryophyta</taxon>
        <taxon>Bryophytina</taxon>
        <taxon>Bryopsida</taxon>
        <taxon>Dicranidae</taxon>
        <taxon>Pseudoditrichales</taxon>
        <taxon>Ditrichaceae</taxon>
        <taxon>Ceratodon</taxon>
    </lineage>
</organism>
<dbReference type="AlphaFoldDB" id="A0A8T0GWS7"/>
<reference evidence="1" key="1">
    <citation type="submission" date="2020-06" db="EMBL/GenBank/DDBJ databases">
        <title>WGS assembly of Ceratodon purpureus strain R40.</title>
        <authorList>
            <person name="Carey S.B."/>
            <person name="Jenkins J."/>
            <person name="Shu S."/>
            <person name="Lovell J.T."/>
            <person name="Sreedasyam A."/>
            <person name="Maumus F."/>
            <person name="Tiley G.P."/>
            <person name="Fernandez-Pozo N."/>
            <person name="Barry K."/>
            <person name="Chen C."/>
            <person name="Wang M."/>
            <person name="Lipzen A."/>
            <person name="Daum C."/>
            <person name="Saski C.A."/>
            <person name="Payton A.C."/>
            <person name="Mcbreen J.C."/>
            <person name="Conrad R.E."/>
            <person name="Kollar L.M."/>
            <person name="Olsson S."/>
            <person name="Huttunen S."/>
            <person name="Landis J.B."/>
            <person name="Wickett N.J."/>
            <person name="Johnson M.G."/>
            <person name="Rensing S.A."/>
            <person name="Grimwood J."/>
            <person name="Schmutz J."/>
            <person name="Mcdaniel S.F."/>
        </authorList>
    </citation>
    <scope>NUCLEOTIDE SEQUENCE</scope>
    <source>
        <strain evidence="1">R40</strain>
    </source>
</reference>
<dbReference type="PANTHER" id="PTHR33137">
    <property type="entry name" value="MEDIATOR OF RNA POLYMERASE II TRANSCRIPTION SUBUNIT 15A-RELATED"/>
    <property type="match status" value="1"/>
</dbReference>
<dbReference type="GO" id="GO:0003713">
    <property type="term" value="F:transcription coactivator activity"/>
    <property type="evidence" value="ECO:0007669"/>
    <property type="project" value="InterPro"/>
</dbReference>
<dbReference type="InterPro" id="IPR044661">
    <property type="entry name" value="MED15a/b/c-like"/>
</dbReference>
<protein>
    <submittedName>
        <fullName evidence="1">Uncharacterized protein</fullName>
    </submittedName>
</protein>
<dbReference type="OrthoDB" id="1912459at2759"/>
<evidence type="ECO:0000313" key="1">
    <source>
        <dbReference type="EMBL" id="KAG0561372.1"/>
    </source>
</evidence>
<dbReference type="EMBL" id="CM026430">
    <property type="protein sequence ID" value="KAG0561372.1"/>
    <property type="molecule type" value="Genomic_DNA"/>
</dbReference>
<evidence type="ECO:0000313" key="2">
    <source>
        <dbReference type="Proteomes" id="UP000822688"/>
    </source>
</evidence>
<dbReference type="Proteomes" id="UP000822688">
    <property type="component" value="Chromosome 9"/>
</dbReference>
<accession>A0A8T0GWS7</accession>
<name>A0A8T0GWS7_CERPU</name>
<dbReference type="GO" id="GO:0031490">
    <property type="term" value="F:chromatin DNA binding"/>
    <property type="evidence" value="ECO:0007669"/>
    <property type="project" value="InterPro"/>
</dbReference>
<keyword evidence="2" id="KW-1185">Reference proteome</keyword>
<proteinExistence type="predicted"/>
<dbReference type="PANTHER" id="PTHR33137:SF4">
    <property type="entry name" value="MEDIATOR OF RNA POLYMERASE II TRANSCRIPTION SUBUNIT 15A-RELATED"/>
    <property type="match status" value="1"/>
</dbReference>
<sequence length="126" mass="15004">MNNSRYPGIRQQASSQLAFEGEFRAVKVQDERKHVWIRLQALRGLYLNEMNELYGMLTARSNQPMAAEQLQKLKHYKDVLHRMIPYLRVPQDRVPKEFNKDKVEAFEKQIVNIMETFKRRRQAAAQ</sequence>